<gene>
    <name evidence="2" type="ORF">OG398_07580</name>
</gene>
<evidence type="ECO:0000313" key="2">
    <source>
        <dbReference type="EMBL" id="WTW68135.1"/>
    </source>
</evidence>
<dbReference type="InterPro" id="IPR002509">
    <property type="entry name" value="NODB_dom"/>
</dbReference>
<dbReference type="Gene3D" id="3.20.20.370">
    <property type="entry name" value="Glycoside hydrolase/deacetylase"/>
    <property type="match status" value="1"/>
</dbReference>
<dbReference type="CDD" id="cd10917">
    <property type="entry name" value="CE4_NodB_like_6s_7s"/>
    <property type="match status" value="1"/>
</dbReference>
<evidence type="ECO:0000259" key="1">
    <source>
        <dbReference type="PROSITE" id="PS51677"/>
    </source>
</evidence>
<reference evidence="2" key="1">
    <citation type="submission" date="2022-10" db="EMBL/GenBank/DDBJ databases">
        <title>The complete genomes of actinobacterial strains from the NBC collection.</title>
        <authorList>
            <person name="Joergensen T.S."/>
            <person name="Alvarez Arevalo M."/>
            <person name="Sterndorff E.B."/>
            <person name="Faurdal D."/>
            <person name="Vuksanovic O."/>
            <person name="Mourched A.-S."/>
            <person name="Charusanti P."/>
            <person name="Shaw S."/>
            <person name="Blin K."/>
            <person name="Weber T."/>
        </authorList>
    </citation>
    <scope>NUCLEOTIDE SEQUENCE</scope>
    <source>
        <strain evidence="2">NBC_00008</strain>
    </source>
</reference>
<dbReference type="AlphaFoldDB" id="A0AAU2VKP9"/>
<dbReference type="PANTHER" id="PTHR10587">
    <property type="entry name" value="GLYCOSYL TRANSFERASE-RELATED"/>
    <property type="match status" value="1"/>
</dbReference>
<dbReference type="GO" id="GO:0005975">
    <property type="term" value="P:carbohydrate metabolic process"/>
    <property type="evidence" value="ECO:0007669"/>
    <property type="project" value="InterPro"/>
</dbReference>
<accession>A0AAU2VKP9</accession>
<proteinExistence type="predicted"/>
<dbReference type="Pfam" id="PF01522">
    <property type="entry name" value="Polysacc_deac_1"/>
    <property type="match status" value="1"/>
</dbReference>
<dbReference type="GO" id="GO:0016810">
    <property type="term" value="F:hydrolase activity, acting on carbon-nitrogen (but not peptide) bonds"/>
    <property type="evidence" value="ECO:0007669"/>
    <property type="project" value="InterPro"/>
</dbReference>
<feature type="domain" description="NodB homology" evidence="1">
    <location>
        <begin position="5"/>
        <end position="192"/>
    </location>
</feature>
<dbReference type="SUPFAM" id="SSF88713">
    <property type="entry name" value="Glycoside hydrolase/deacetylase"/>
    <property type="match status" value="1"/>
</dbReference>
<dbReference type="InterPro" id="IPR050248">
    <property type="entry name" value="Polysacc_deacetylase_ArnD"/>
</dbReference>
<sequence length="218" mass="24040">MAARRRLALSFDNGPDPAGTPFVLKELAARNLTATFFPVGSQVSLPQGRELLEEVAAAGHTIGNHSMTHTVPLGLSPGWETVRREITDMRELLGELAGEEKLFRPFGGGGHLGPHLFSKEAVEHLVAERYTVALWNSVPRDWEDPNGWPERALADIRRRPWTLVVLHDVVVDAMKHLPAFLDRVLDDDVEITTLLPEDCVPILRGRISGDLAPLVAQS</sequence>
<name>A0AAU2VKP9_9ACTN</name>
<organism evidence="2">
    <name type="scientific">Streptomyces sp. NBC_00008</name>
    <dbReference type="NCBI Taxonomy" id="2903610"/>
    <lineage>
        <taxon>Bacteria</taxon>
        <taxon>Bacillati</taxon>
        <taxon>Actinomycetota</taxon>
        <taxon>Actinomycetes</taxon>
        <taxon>Kitasatosporales</taxon>
        <taxon>Streptomycetaceae</taxon>
        <taxon>Streptomyces</taxon>
    </lineage>
</organism>
<dbReference type="PROSITE" id="PS51677">
    <property type="entry name" value="NODB"/>
    <property type="match status" value="1"/>
</dbReference>
<protein>
    <submittedName>
        <fullName evidence="2">Polysaccharide deacetylase family protein</fullName>
    </submittedName>
</protein>
<dbReference type="InterPro" id="IPR011330">
    <property type="entry name" value="Glyco_hydro/deAcase_b/a-brl"/>
</dbReference>
<dbReference type="EMBL" id="CP108313">
    <property type="protein sequence ID" value="WTW68135.1"/>
    <property type="molecule type" value="Genomic_DNA"/>
</dbReference>